<keyword evidence="1 3" id="KW-0175">Coiled coil</keyword>
<gene>
    <name evidence="6" type="primary">MYSP_3</name>
    <name evidence="6" type="ORF">g.34216</name>
</gene>
<accession>A0A1D1Y038</accession>
<evidence type="ECO:0000256" key="3">
    <source>
        <dbReference type="SAM" id="Coils"/>
    </source>
</evidence>
<dbReference type="InterPro" id="IPR051861">
    <property type="entry name" value="NET_actin-binding_domain"/>
</dbReference>
<organism evidence="6">
    <name type="scientific">Anthurium amnicola</name>
    <dbReference type="NCBI Taxonomy" id="1678845"/>
    <lineage>
        <taxon>Eukaryota</taxon>
        <taxon>Viridiplantae</taxon>
        <taxon>Streptophyta</taxon>
        <taxon>Embryophyta</taxon>
        <taxon>Tracheophyta</taxon>
        <taxon>Spermatophyta</taxon>
        <taxon>Magnoliopsida</taxon>
        <taxon>Liliopsida</taxon>
        <taxon>Araceae</taxon>
        <taxon>Pothoideae</taxon>
        <taxon>Potheae</taxon>
        <taxon>Anthurium</taxon>
    </lineage>
</organism>
<evidence type="ECO:0000256" key="1">
    <source>
        <dbReference type="ARBA" id="ARBA00023054"/>
    </source>
</evidence>
<dbReference type="PANTHER" id="PTHR32258:SF3">
    <property type="entry name" value="PROTEIN NETWORKED 4A"/>
    <property type="match status" value="1"/>
</dbReference>
<feature type="coiled-coil region" evidence="3">
    <location>
        <begin position="403"/>
        <end position="430"/>
    </location>
</feature>
<feature type="region of interest" description="Disordered" evidence="4">
    <location>
        <begin position="203"/>
        <end position="243"/>
    </location>
</feature>
<comment type="similarity">
    <text evidence="2">Belongs to the NET family.</text>
</comment>
<evidence type="ECO:0000256" key="2">
    <source>
        <dbReference type="ARBA" id="ARBA00038006"/>
    </source>
</evidence>
<dbReference type="EMBL" id="GDJX01019946">
    <property type="protein sequence ID" value="JAT47990.1"/>
    <property type="molecule type" value="Transcribed_RNA"/>
</dbReference>
<protein>
    <submittedName>
        <fullName evidence="6">Paramyosin</fullName>
    </submittedName>
</protein>
<feature type="region of interest" description="Disordered" evidence="4">
    <location>
        <begin position="154"/>
        <end position="189"/>
    </location>
</feature>
<dbReference type="Pfam" id="PF07765">
    <property type="entry name" value="KIP1"/>
    <property type="match status" value="1"/>
</dbReference>
<dbReference type="InterPro" id="IPR011684">
    <property type="entry name" value="NAB"/>
</dbReference>
<feature type="coiled-coil region" evidence="3">
    <location>
        <begin position="470"/>
        <end position="522"/>
    </location>
</feature>
<feature type="compositionally biased region" description="Acidic residues" evidence="4">
    <location>
        <begin position="224"/>
        <end position="237"/>
    </location>
</feature>
<dbReference type="GO" id="GO:0003779">
    <property type="term" value="F:actin binding"/>
    <property type="evidence" value="ECO:0007669"/>
    <property type="project" value="InterPro"/>
</dbReference>
<feature type="coiled-coil region" evidence="3">
    <location>
        <begin position="551"/>
        <end position="585"/>
    </location>
</feature>
<feature type="non-terminal residue" evidence="6">
    <location>
        <position position="1"/>
    </location>
</feature>
<proteinExistence type="inferred from homology"/>
<feature type="compositionally biased region" description="Low complexity" evidence="4">
    <location>
        <begin position="169"/>
        <end position="179"/>
    </location>
</feature>
<feature type="domain" description="NAB" evidence="5">
    <location>
        <begin position="68"/>
        <end position="148"/>
    </location>
</feature>
<evidence type="ECO:0000256" key="4">
    <source>
        <dbReference type="SAM" id="MobiDB-lite"/>
    </source>
</evidence>
<dbReference type="AlphaFoldDB" id="A0A1D1Y038"/>
<evidence type="ECO:0000313" key="6">
    <source>
        <dbReference type="EMBL" id="JAT47990.1"/>
    </source>
</evidence>
<dbReference type="PROSITE" id="PS51774">
    <property type="entry name" value="NAB"/>
    <property type="match status" value="1"/>
</dbReference>
<dbReference type="PANTHER" id="PTHR32258">
    <property type="entry name" value="PROTEIN NETWORKED 4A"/>
    <property type="match status" value="1"/>
</dbReference>
<reference evidence="6" key="1">
    <citation type="submission" date="2015-07" db="EMBL/GenBank/DDBJ databases">
        <title>Transcriptome Assembly of Anthurium amnicola.</title>
        <authorList>
            <person name="Suzuki J."/>
        </authorList>
    </citation>
    <scope>NUCLEOTIDE SEQUENCE</scope>
</reference>
<dbReference type="GO" id="GO:0005774">
    <property type="term" value="C:vacuolar membrane"/>
    <property type="evidence" value="ECO:0007669"/>
    <property type="project" value="TreeGrafter"/>
</dbReference>
<evidence type="ECO:0000259" key="5">
    <source>
        <dbReference type="PROSITE" id="PS51774"/>
    </source>
</evidence>
<feature type="coiled-coil region" evidence="3">
    <location>
        <begin position="326"/>
        <end position="371"/>
    </location>
</feature>
<sequence length="637" mass="72398">FPVSPRRAPPLLRRARPEVFPVAGARACCDRRIRQQKAARVRPGFGQPSPAHSLALETMKRMVSKKSHSWWWNSHISPKNSRWLAENLEKMDRSVKEMLILIEEEGDSFAKKAEMYYKRRPELICHVENFYRMYRALAERYDHVTGELRKNVLPDLQSQGSTGGSDFGSEPQSPSQSPPCEKTPNHKLSPSKLKERAAGFDFFLGSGGSSDSRKESDASSSSESESESDGDDIEEMSGLDPDHLCPRIMQLESELRDVKEKLQQHQQQSGDSCRVIETGDNLGLPSGVTELEAELTAANEKLGTSHQVVEQLRQNLEKSVQVGAELDLERKQKSELENQIITLEAATLDYRREIEELNAAHSATLEQLRSDMLCRDESIQAYEAEIVTLRERSSREVCLEADLVDHEQLVDELKASIERFSQERLLLEAKVQEQGHAIGKLNDMMTNSSKKFSEEKLKLEKDILSLSESYVSLKLKLDLLEDDRRQLEVEKTELGASTAKRIEELKQNLDDLSLKFDIMSSERAELSAKVSALAEDVKCRDDQIHEMDVHLQQLHQDHMKLITEAENARTASSTMNKRIKDLEAEVDSQQAVISDGAEKKREAIRQLCFSLEHYRDGYNHLRQVLLDHRRLPTVLAS</sequence>
<name>A0A1D1Y038_9ARAE</name>